<dbReference type="PANTHER" id="PTHR10687:SF2">
    <property type="entry name" value="SECRETORY CARRIER-ASSOCIATED MEMBRANE PROTEIN"/>
    <property type="match status" value="1"/>
</dbReference>
<proteinExistence type="inferred from homology"/>
<keyword evidence="5" id="KW-0813">Transport</keyword>
<feature type="transmembrane region" description="Helical" evidence="5">
    <location>
        <begin position="192"/>
        <end position="215"/>
    </location>
</feature>
<feature type="compositionally biased region" description="Polar residues" evidence="6">
    <location>
        <begin position="111"/>
        <end position="133"/>
    </location>
</feature>
<keyword evidence="3 5" id="KW-1133">Transmembrane helix</keyword>
<protein>
    <recommendedName>
        <fullName evidence="5">Secretory carrier-associated membrane protein</fullName>
        <shortName evidence="5">Secretory carrier membrane protein</shortName>
    </recommendedName>
</protein>
<gene>
    <name evidence="8" type="primary">LOC107073948</name>
</gene>
<evidence type="ECO:0000256" key="4">
    <source>
        <dbReference type="ARBA" id="ARBA00023136"/>
    </source>
</evidence>
<sequence length="384" mass="42632">MSGFDENPFGEPTIHDPFSDPAIKRAVASTPVSKGLEDYNPFSEQTVTQGTAQVRGASNPPIYGGIGATQQPATLQPSTFQSTFRAETPPPPYSRISQQTVKIPPTVQETVHTPQQTGKGVLGSTSPPSTEQQRSGEEWNARREEETRNNTSYFLRRNNWPPLPKRCCFQPCFYQEIDVEIQIEFQKIVRQLYYLWMFHGLILFLNVIGGFALMFHSKDVTTFGLSILYLILFTPFSFLCWFRPAYRAFKNDSSFNFMVFFFVFFFQLIVTSIQAIGIPGSGTCGLITAITAFNSSAAGIFVGILLLLIAFCFIIAAGGDLLLLTKIHRIYRSSDASVSKAQQEFATTFLRNEHVQNAASNVASTAVRAQMSNAAAAATAQPRY</sequence>
<keyword evidence="2 5" id="KW-0812">Transmembrane</keyword>
<dbReference type="Proteomes" id="UP000694924">
    <property type="component" value="Unplaced"/>
</dbReference>
<reference evidence="8" key="1">
    <citation type="submission" date="2025-08" db="UniProtKB">
        <authorList>
            <consortium name="RefSeq"/>
        </authorList>
    </citation>
    <scope>IDENTIFICATION</scope>
    <source>
        <tissue evidence="8">Whole body</tissue>
    </source>
</reference>
<dbReference type="RefSeq" id="XP_015190402.1">
    <property type="nucleotide sequence ID" value="XM_015334916.1"/>
</dbReference>
<dbReference type="InterPro" id="IPR007273">
    <property type="entry name" value="SCAMP"/>
</dbReference>
<dbReference type="PANTHER" id="PTHR10687">
    <property type="entry name" value="SECRETORY CARRIER-ASSOCIATED MEMBRANE PROTEIN SCAMP"/>
    <property type="match status" value="1"/>
</dbReference>
<feature type="region of interest" description="Disordered" evidence="6">
    <location>
        <begin position="111"/>
        <end position="148"/>
    </location>
</feature>
<evidence type="ECO:0000313" key="7">
    <source>
        <dbReference type="Proteomes" id="UP000694924"/>
    </source>
</evidence>
<evidence type="ECO:0000256" key="1">
    <source>
        <dbReference type="ARBA" id="ARBA00004141"/>
    </source>
</evidence>
<keyword evidence="4 5" id="KW-0472">Membrane</keyword>
<evidence type="ECO:0000256" key="5">
    <source>
        <dbReference type="RuleBase" id="RU363122"/>
    </source>
</evidence>
<feature type="transmembrane region" description="Helical" evidence="5">
    <location>
        <begin position="221"/>
        <end position="242"/>
    </location>
</feature>
<feature type="compositionally biased region" description="Polar residues" evidence="6">
    <location>
        <begin position="68"/>
        <end position="85"/>
    </location>
</feature>
<evidence type="ECO:0000256" key="3">
    <source>
        <dbReference type="ARBA" id="ARBA00022989"/>
    </source>
</evidence>
<name>A0ABM1JD64_POLDO</name>
<dbReference type="GeneID" id="107073948"/>
<organism evidence="7 8">
    <name type="scientific">Polistes dominula</name>
    <name type="common">European paper wasp</name>
    <name type="synonym">Vespa dominula</name>
    <dbReference type="NCBI Taxonomy" id="743375"/>
    <lineage>
        <taxon>Eukaryota</taxon>
        <taxon>Metazoa</taxon>
        <taxon>Ecdysozoa</taxon>
        <taxon>Arthropoda</taxon>
        <taxon>Hexapoda</taxon>
        <taxon>Insecta</taxon>
        <taxon>Pterygota</taxon>
        <taxon>Neoptera</taxon>
        <taxon>Endopterygota</taxon>
        <taxon>Hymenoptera</taxon>
        <taxon>Apocrita</taxon>
        <taxon>Aculeata</taxon>
        <taxon>Vespoidea</taxon>
        <taxon>Vespidae</taxon>
        <taxon>Polistinae</taxon>
        <taxon>Polistini</taxon>
        <taxon>Polistes</taxon>
    </lineage>
</organism>
<feature type="region of interest" description="Disordered" evidence="6">
    <location>
        <begin position="53"/>
        <end position="97"/>
    </location>
</feature>
<comment type="similarity">
    <text evidence="5">Belongs to the SCAMP family.</text>
</comment>
<feature type="compositionally biased region" description="Basic and acidic residues" evidence="6">
    <location>
        <begin position="134"/>
        <end position="148"/>
    </location>
</feature>
<evidence type="ECO:0000313" key="8">
    <source>
        <dbReference type="RefSeq" id="XP_015190402.1"/>
    </source>
</evidence>
<feature type="region of interest" description="Disordered" evidence="6">
    <location>
        <begin position="1"/>
        <end position="22"/>
    </location>
</feature>
<dbReference type="Pfam" id="PF04144">
    <property type="entry name" value="SCAMP"/>
    <property type="match status" value="1"/>
</dbReference>
<accession>A0ABM1JD64</accession>
<feature type="transmembrane region" description="Helical" evidence="5">
    <location>
        <begin position="298"/>
        <end position="324"/>
    </location>
</feature>
<evidence type="ECO:0000256" key="2">
    <source>
        <dbReference type="ARBA" id="ARBA00022692"/>
    </source>
</evidence>
<comment type="subcellular location">
    <subcellularLocation>
        <location evidence="1 5">Membrane</location>
        <topology evidence="1 5">Multi-pass membrane protein</topology>
    </subcellularLocation>
</comment>
<evidence type="ECO:0000256" key="6">
    <source>
        <dbReference type="SAM" id="MobiDB-lite"/>
    </source>
</evidence>
<feature type="transmembrane region" description="Helical" evidence="5">
    <location>
        <begin position="254"/>
        <end position="278"/>
    </location>
</feature>
<keyword evidence="7" id="KW-1185">Reference proteome</keyword>